<reference evidence="3" key="1">
    <citation type="journal article" date="2019" name="Sci. Rep.">
        <title>Draft genome of Tanacetum cinerariifolium, the natural source of mosquito coil.</title>
        <authorList>
            <person name="Yamashiro T."/>
            <person name="Shiraishi A."/>
            <person name="Satake H."/>
            <person name="Nakayama K."/>
        </authorList>
    </citation>
    <scope>NUCLEOTIDE SEQUENCE</scope>
</reference>
<dbReference type="EMBL" id="BKCJ010000659">
    <property type="protein sequence ID" value="GEU35157.1"/>
    <property type="molecule type" value="Genomic_DNA"/>
</dbReference>
<sequence>MAPLTIVDTHNKIAFLTKSDASKGFDQIVDFLNAHMIQYALMEEGDITKDTIRQALRLDDAAGVDCLPNEEIFVDLARMGYEKPPSKFLTYPRFLQLMMNAQVDDLSSHNTKYTCHALTQKVFANMRRIGKGFSGVDTPLFDGMLVQQQVHDVEDAVEDEDDDNEVSAKPTLPSPTPATPLPLPTQAHIPSLPQAQTAQPSSPPPQKPSQTVDILQSRMTLLNTLLETCATLTKQVANLEQDKIAQAIEITKLKERVRRLEKKKQFKSLGLKRLRKGGIDELDVDEDVTLVDAEEDMNADAEPTKVEEVIEVVVAAKLITEVVTIAVTAAQVPKASAPRKKRGDNTMMRYQALKRKPLTEAQARKNLMIYLKNMVGFKMDFFKGMTYNDIRPIFEKYYDSIQAFLEKREKEIEEEGSKRKGDSLNQDVGKKQRINEEEQELKAHLQIVVNDDDGIFTEATPLASKVPVVNYQIHHKNNKPYYKIIRADGTHKLFLSFITLLKNFDKEDLEALWKLVKGRFESVEPENFLDDFLLNTFKIMFKKPNVEDNIWRDQKGKYGLAKMILLVEKKYPLTHFTLEQMLNNVRLEVEEESEMSLELLRLLVYKQSFLLVVLDLSKATVKDKTVNREEHIQVLVDKKKVVITEISVRSDLQLEDAEDEHVTTTSNDPLLSDEITLAKAIIDIKTSKPKAKGILMQEPSETPTPTPIDSSQKSSKAKDKVKAKMIKPRKRLKRKDQIMIDKEVARNLEAQMQAKLEEEERLKRQKEEVANIALIESWDNRQAMMNADYELAIRLQEEERG</sequence>
<accession>A0A6L2JEZ3</accession>
<evidence type="ECO:0000313" key="3">
    <source>
        <dbReference type="EMBL" id="GEU35157.1"/>
    </source>
</evidence>
<comment type="caution">
    <text evidence="3">The sequence shown here is derived from an EMBL/GenBank/DDBJ whole genome shotgun (WGS) entry which is preliminary data.</text>
</comment>
<evidence type="ECO:0008006" key="4">
    <source>
        <dbReference type="Google" id="ProtNLM"/>
    </source>
</evidence>
<proteinExistence type="predicted"/>
<evidence type="ECO:0000256" key="2">
    <source>
        <dbReference type="SAM" id="MobiDB-lite"/>
    </source>
</evidence>
<feature type="coiled-coil region" evidence="1">
    <location>
        <begin position="742"/>
        <end position="772"/>
    </location>
</feature>
<name>A0A6L2JEZ3_TANCI</name>
<gene>
    <name evidence="3" type="ORF">Tci_007135</name>
</gene>
<dbReference type="AlphaFoldDB" id="A0A6L2JEZ3"/>
<feature type="coiled-coil region" evidence="1">
    <location>
        <begin position="222"/>
        <end position="263"/>
    </location>
</feature>
<feature type="compositionally biased region" description="Pro residues" evidence="2">
    <location>
        <begin position="172"/>
        <end position="183"/>
    </location>
</feature>
<keyword evidence="1" id="KW-0175">Coiled coil</keyword>
<feature type="region of interest" description="Disordered" evidence="2">
    <location>
        <begin position="155"/>
        <end position="188"/>
    </location>
</feature>
<feature type="region of interest" description="Disordered" evidence="2">
    <location>
        <begin position="692"/>
        <end position="728"/>
    </location>
</feature>
<evidence type="ECO:0000256" key="1">
    <source>
        <dbReference type="SAM" id="Coils"/>
    </source>
</evidence>
<feature type="compositionally biased region" description="Acidic residues" evidence="2">
    <location>
        <begin position="155"/>
        <end position="165"/>
    </location>
</feature>
<organism evidence="3">
    <name type="scientific">Tanacetum cinerariifolium</name>
    <name type="common">Dalmatian daisy</name>
    <name type="synonym">Chrysanthemum cinerariifolium</name>
    <dbReference type="NCBI Taxonomy" id="118510"/>
    <lineage>
        <taxon>Eukaryota</taxon>
        <taxon>Viridiplantae</taxon>
        <taxon>Streptophyta</taxon>
        <taxon>Embryophyta</taxon>
        <taxon>Tracheophyta</taxon>
        <taxon>Spermatophyta</taxon>
        <taxon>Magnoliopsida</taxon>
        <taxon>eudicotyledons</taxon>
        <taxon>Gunneridae</taxon>
        <taxon>Pentapetalae</taxon>
        <taxon>asterids</taxon>
        <taxon>campanulids</taxon>
        <taxon>Asterales</taxon>
        <taxon>Asteraceae</taxon>
        <taxon>Asteroideae</taxon>
        <taxon>Anthemideae</taxon>
        <taxon>Anthemidinae</taxon>
        <taxon>Tanacetum</taxon>
    </lineage>
</organism>
<protein>
    <recommendedName>
        <fullName evidence="4">Synaptobrevin, longin-like domain protein</fullName>
    </recommendedName>
</protein>